<dbReference type="InterPro" id="IPR032710">
    <property type="entry name" value="NTF2-like_dom_sf"/>
</dbReference>
<dbReference type="Pfam" id="PF04335">
    <property type="entry name" value="VirB8"/>
    <property type="match status" value="1"/>
</dbReference>
<geneLocation type="plasmid" evidence="7">
    <name>unnamed1</name>
</geneLocation>
<evidence type="ECO:0000256" key="4">
    <source>
        <dbReference type="ARBA" id="ARBA00023136"/>
    </source>
</evidence>
<gene>
    <name evidence="7" type="ORF">I8J34_17655</name>
</gene>
<keyword evidence="2 5" id="KW-0812">Transmembrane</keyword>
<evidence type="ECO:0000256" key="3">
    <source>
        <dbReference type="ARBA" id="ARBA00022989"/>
    </source>
</evidence>
<comment type="subcellular location">
    <subcellularLocation>
        <location evidence="1">Membrane</location>
        <topology evidence="1">Single-pass membrane protein</topology>
    </subcellularLocation>
</comment>
<evidence type="ECO:0000313" key="7">
    <source>
        <dbReference type="EMBL" id="MBT0963011.1"/>
    </source>
</evidence>
<reference evidence="8" key="1">
    <citation type="journal article" date="2022" name="ISME J.">
        <title>Genetic and phylogenetic analysis of dissimilatory iodate-reducing bacteria identifies potential niches across the world's oceans.</title>
        <authorList>
            <person name="Reyes-Umana V."/>
            <person name="Henning Z."/>
            <person name="Lee K."/>
            <person name="Barnum T.P."/>
            <person name="Coates J.D."/>
        </authorList>
    </citation>
    <scope>NUCLEOTIDE SEQUENCE [LARGE SCALE GENOMIC DNA]</scope>
    <source>
        <strain evidence="8">IR12</strain>
    </source>
</reference>
<feature type="domain" description="Bacterial virulence protein VirB8" evidence="6">
    <location>
        <begin position="14"/>
        <end position="224"/>
    </location>
</feature>
<keyword evidence="8" id="KW-1185">Reference proteome</keyword>
<dbReference type="RefSeq" id="WP_214362983.1">
    <property type="nucleotide sequence ID" value="NZ_JAEKFT010000023.1"/>
</dbReference>
<feature type="transmembrane region" description="Helical" evidence="5">
    <location>
        <begin position="31"/>
        <end position="53"/>
    </location>
</feature>
<dbReference type="SUPFAM" id="SSF54427">
    <property type="entry name" value="NTF2-like"/>
    <property type="match status" value="1"/>
</dbReference>
<evidence type="ECO:0000256" key="5">
    <source>
        <dbReference type="SAM" id="Phobius"/>
    </source>
</evidence>
<protein>
    <recommendedName>
        <fullName evidence="6">Bacterial virulence protein VirB8 domain-containing protein</fullName>
    </recommendedName>
</protein>
<dbReference type="CDD" id="cd16424">
    <property type="entry name" value="VirB8"/>
    <property type="match status" value="1"/>
</dbReference>
<organism evidence="7 8">
    <name type="scientific">Denitromonas iodatirespirans</name>
    <dbReference type="NCBI Taxonomy" id="2795389"/>
    <lineage>
        <taxon>Bacteria</taxon>
        <taxon>Pseudomonadati</taxon>
        <taxon>Pseudomonadota</taxon>
        <taxon>Betaproteobacteria</taxon>
        <taxon>Rhodocyclales</taxon>
        <taxon>Zoogloeaceae</taxon>
        <taxon>Denitromonas</taxon>
    </lineage>
</organism>
<proteinExistence type="predicted"/>
<sequence>MAEKTAVDAYLKEAQSFEADRAANATKSARIAWRVASVAGLIAVVSVGAVAALTPLKTVELRTIRVDNSTGIVDIVPRAEANASYEETVNRLHLANYVRSRERFFWGIAEYDYEFVATQQTPQLNQLWADAWTEANPQSPLNLYKDGTIIKADIRSIVFLTLGSGKSVAQVRFAKSARLGGSGADQTTHWVATIEYTYTGPSKDDKIRTMNPLGFRVVSYQKEPEVVSAGESS</sequence>
<keyword evidence="3 5" id="KW-1133">Transmembrane helix</keyword>
<evidence type="ECO:0000313" key="8">
    <source>
        <dbReference type="Proteomes" id="UP000694660"/>
    </source>
</evidence>
<accession>A0A944HEM3</accession>
<dbReference type="InterPro" id="IPR026264">
    <property type="entry name" value="VirB8/PtlE"/>
</dbReference>
<keyword evidence="4 5" id="KW-0472">Membrane</keyword>
<dbReference type="Proteomes" id="UP000694660">
    <property type="component" value="Unassembled WGS sequence"/>
</dbReference>
<dbReference type="Gene3D" id="3.10.450.230">
    <property type="entry name" value="VirB8 protein"/>
    <property type="match status" value="1"/>
</dbReference>
<comment type="caution">
    <text evidence="7">The sequence shown here is derived from an EMBL/GenBank/DDBJ whole genome shotgun (WGS) entry which is preliminary data.</text>
</comment>
<evidence type="ECO:0000256" key="1">
    <source>
        <dbReference type="ARBA" id="ARBA00004167"/>
    </source>
</evidence>
<dbReference type="AlphaFoldDB" id="A0A944HEM3"/>
<dbReference type="InterPro" id="IPR007430">
    <property type="entry name" value="VirB8"/>
</dbReference>
<keyword evidence="7" id="KW-0614">Plasmid</keyword>
<name>A0A944HEM3_DENI1</name>
<dbReference type="PIRSF" id="PIRSF003299">
    <property type="entry name" value="VirB8_PtlE"/>
    <property type="match status" value="1"/>
</dbReference>
<dbReference type="GO" id="GO:0030255">
    <property type="term" value="P:protein secretion by the type IV secretion system"/>
    <property type="evidence" value="ECO:0007669"/>
    <property type="project" value="InterPro"/>
</dbReference>
<evidence type="ECO:0000259" key="6">
    <source>
        <dbReference type="Pfam" id="PF04335"/>
    </source>
</evidence>
<dbReference type="EMBL" id="JAEKFT010000023">
    <property type="protein sequence ID" value="MBT0963011.1"/>
    <property type="molecule type" value="Genomic_DNA"/>
</dbReference>
<dbReference type="GO" id="GO:0016020">
    <property type="term" value="C:membrane"/>
    <property type="evidence" value="ECO:0007669"/>
    <property type="project" value="UniProtKB-SubCell"/>
</dbReference>
<evidence type="ECO:0000256" key="2">
    <source>
        <dbReference type="ARBA" id="ARBA00022692"/>
    </source>
</evidence>